<dbReference type="SUPFAM" id="SSF46689">
    <property type="entry name" value="Homeodomain-like"/>
    <property type="match status" value="1"/>
</dbReference>
<gene>
    <name evidence="6" type="ORF">EXU32_15800</name>
</gene>
<dbReference type="Pfam" id="PF00440">
    <property type="entry name" value="TetR_N"/>
    <property type="match status" value="1"/>
</dbReference>
<evidence type="ECO:0000313" key="6">
    <source>
        <dbReference type="EMBL" id="QBF47586.1"/>
    </source>
</evidence>
<keyword evidence="1" id="KW-0805">Transcription regulation</keyword>
<evidence type="ECO:0000259" key="5">
    <source>
        <dbReference type="PROSITE" id="PS50977"/>
    </source>
</evidence>
<dbReference type="KEGG" id="jli:EXU32_15800"/>
<dbReference type="InterPro" id="IPR050109">
    <property type="entry name" value="HTH-type_TetR-like_transc_reg"/>
</dbReference>
<dbReference type="OrthoDB" id="3403733at2"/>
<dbReference type="GO" id="GO:0003700">
    <property type="term" value="F:DNA-binding transcription factor activity"/>
    <property type="evidence" value="ECO:0007669"/>
    <property type="project" value="TreeGrafter"/>
</dbReference>
<evidence type="ECO:0000256" key="4">
    <source>
        <dbReference type="PROSITE-ProRule" id="PRU00335"/>
    </source>
</evidence>
<sequence>MTTKGRAMTEALRHDLTARARIRNSALALFARHGVEGASMRRVAADAGVTVGLVVHHFGTKERLREEVETYVVDRFGAAIRSVPVQGSARDVARGRDEAVATMLATEPDLVTYLRRALLGLSGPDDHLLRRLTELAAEEVARARAAGVADTDRRGSTQTIRTMTRQLGQLLLQPMIDAMWEQLEGQSESPDKPALVVRVE</sequence>
<dbReference type="EMBL" id="CP036164">
    <property type="protein sequence ID" value="QBF47586.1"/>
    <property type="molecule type" value="Genomic_DNA"/>
</dbReference>
<evidence type="ECO:0000256" key="1">
    <source>
        <dbReference type="ARBA" id="ARBA00023015"/>
    </source>
</evidence>
<dbReference type="Gene3D" id="1.10.357.10">
    <property type="entry name" value="Tetracycline Repressor, domain 2"/>
    <property type="match status" value="1"/>
</dbReference>
<proteinExistence type="predicted"/>
<dbReference type="PROSITE" id="PS50977">
    <property type="entry name" value="HTH_TETR_2"/>
    <property type="match status" value="1"/>
</dbReference>
<dbReference type="GO" id="GO:0000976">
    <property type="term" value="F:transcription cis-regulatory region binding"/>
    <property type="evidence" value="ECO:0007669"/>
    <property type="project" value="TreeGrafter"/>
</dbReference>
<accession>A0A4P6MWY2</accession>
<feature type="domain" description="HTH tetR-type" evidence="5">
    <location>
        <begin position="16"/>
        <end position="76"/>
    </location>
</feature>
<keyword evidence="7" id="KW-1185">Reference proteome</keyword>
<dbReference type="InterPro" id="IPR009057">
    <property type="entry name" value="Homeodomain-like_sf"/>
</dbReference>
<feature type="DNA-binding region" description="H-T-H motif" evidence="4">
    <location>
        <begin position="39"/>
        <end position="58"/>
    </location>
</feature>
<dbReference type="Proteomes" id="UP000290408">
    <property type="component" value="Chromosome"/>
</dbReference>
<keyword evidence="3" id="KW-0804">Transcription</keyword>
<dbReference type="PANTHER" id="PTHR30055">
    <property type="entry name" value="HTH-TYPE TRANSCRIPTIONAL REGULATOR RUTR"/>
    <property type="match status" value="1"/>
</dbReference>
<dbReference type="PANTHER" id="PTHR30055:SF234">
    <property type="entry name" value="HTH-TYPE TRANSCRIPTIONAL REGULATOR BETI"/>
    <property type="match status" value="1"/>
</dbReference>
<organism evidence="6 7">
    <name type="scientific">Janibacter limosus</name>
    <dbReference type="NCBI Taxonomy" id="53458"/>
    <lineage>
        <taxon>Bacteria</taxon>
        <taxon>Bacillati</taxon>
        <taxon>Actinomycetota</taxon>
        <taxon>Actinomycetes</taxon>
        <taxon>Micrococcales</taxon>
        <taxon>Intrasporangiaceae</taxon>
        <taxon>Janibacter</taxon>
    </lineage>
</organism>
<dbReference type="AlphaFoldDB" id="A0A4P6MWY2"/>
<evidence type="ECO:0000256" key="2">
    <source>
        <dbReference type="ARBA" id="ARBA00023125"/>
    </source>
</evidence>
<dbReference type="InterPro" id="IPR001647">
    <property type="entry name" value="HTH_TetR"/>
</dbReference>
<name>A0A4P6MWY2_9MICO</name>
<protein>
    <submittedName>
        <fullName evidence="6">TetR/AcrR family transcriptional regulator</fullName>
    </submittedName>
</protein>
<evidence type="ECO:0000313" key="7">
    <source>
        <dbReference type="Proteomes" id="UP000290408"/>
    </source>
</evidence>
<dbReference type="PRINTS" id="PR00455">
    <property type="entry name" value="HTHTETR"/>
</dbReference>
<reference evidence="6 7" key="1">
    <citation type="submission" date="2019-02" db="EMBL/GenBank/DDBJ databases">
        <title>Genomic data mining of an Antarctic deep-sea actinobacterium, Janibacterlimosus P3-3-X1.</title>
        <authorList>
            <person name="Liao L."/>
            <person name="Chen B."/>
        </authorList>
    </citation>
    <scope>NUCLEOTIDE SEQUENCE [LARGE SCALE GENOMIC DNA]</scope>
    <source>
        <strain evidence="6 7">P3-3-X1</strain>
    </source>
</reference>
<keyword evidence="2 4" id="KW-0238">DNA-binding</keyword>
<evidence type="ECO:0000256" key="3">
    <source>
        <dbReference type="ARBA" id="ARBA00023163"/>
    </source>
</evidence>